<dbReference type="OMA" id="AWTHASH"/>
<evidence type="ECO:0000256" key="3">
    <source>
        <dbReference type="ARBA" id="ARBA00022722"/>
    </source>
</evidence>
<dbReference type="GO" id="GO:0016779">
    <property type="term" value="F:nucleotidyltransferase activity"/>
    <property type="evidence" value="ECO:0007669"/>
    <property type="project" value="UniProtKB-KW"/>
</dbReference>
<keyword evidence="1" id="KW-0808">Transferase</keyword>
<evidence type="ECO:0000256" key="1">
    <source>
        <dbReference type="ARBA" id="ARBA00022679"/>
    </source>
</evidence>
<evidence type="ECO:0000259" key="7">
    <source>
        <dbReference type="Pfam" id="PF18697"/>
    </source>
</evidence>
<dbReference type="Ensembl" id="ENSCABT00000002446.1">
    <property type="protein sequence ID" value="ENSCABP00000002268.1"/>
    <property type="gene ID" value="ENSCABG00000001780.1"/>
</dbReference>
<feature type="compositionally biased region" description="Polar residues" evidence="6">
    <location>
        <begin position="70"/>
        <end position="79"/>
    </location>
</feature>
<dbReference type="Gene3D" id="2.30.30.850">
    <property type="match status" value="1"/>
</dbReference>
<evidence type="ECO:0000256" key="6">
    <source>
        <dbReference type="SAM" id="MobiDB-lite"/>
    </source>
</evidence>
<dbReference type="GeneTree" id="ENSGT01120000272741"/>
<keyword evidence="5" id="KW-0378">Hydrolase</keyword>
<dbReference type="Pfam" id="PF18697">
    <property type="entry name" value="MLVIN_C"/>
    <property type="match status" value="1"/>
</dbReference>
<sequence length="87" mass="9894">MLKYCQALMKCVKSFYTQTALAPRWKSPFQVLLTTNTAVKCQGQPAWTHASHCKKTPPPWEYTPTDDQRIPSSSPTVPTGQRGRRTR</sequence>
<evidence type="ECO:0000313" key="9">
    <source>
        <dbReference type="Proteomes" id="UP000694404"/>
    </source>
</evidence>
<feature type="region of interest" description="Disordered" evidence="6">
    <location>
        <begin position="48"/>
        <end position="87"/>
    </location>
</feature>
<organism evidence="8 9">
    <name type="scientific">Chelonoidis abingdonii</name>
    <name type="common">Abingdon island giant tortoise</name>
    <name type="synonym">Testudo abingdonii</name>
    <dbReference type="NCBI Taxonomy" id="106734"/>
    <lineage>
        <taxon>Eukaryota</taxon>
        <taxon>Metazoa</taxon>
        <taxon>Chordata</taxon>
        <taxon>Craniata</taxon>
        <taxon>Vertebrata</taxon>
        <taxon>Euteleostomi</taxon>
        <taxon>Archelosauria</taxon>
        <taxon>Testudinata</taxon>
        <taxon>Testudines</taxon>
        <taxon>Cryptodira</taxon>
        <taxon>Durocryptodira</taxon>
        <taxon>Testudinoidea</taxon>
        <taxon>Testudinidae</taxon>
        <taxon>Chelonoidis</taxon>
    </lineage>
</organism>
<proteinExistence type="predicted"/>
<evidence type="ECO:0000256" key="2">
    <source>
        <dbReference type="ARBA" id="ARBA00022695"/>
    </source>
</evidence>
<dbReference type="Proteomes" id="UP000694404">
    <property type="component" value="Unplaced"/>
</dbReference>
<accession>A0A8C0G5D3</accession>
<dbReference type="GO" id="GO:0016787">
    <property type="term" value="F:hydrolase activity"/>
    <property type="evidence" value="ECO:0007669"/>
    <property type="project" value="UniProtKB-KW"/>
</dbReference>
<feature type="domain" description="Murine leukemia virus integrase C-terminal" evidence="7">
    <location>
        <begin position="16"/>
        <end position="56"/>
    </location>
</feature>
<keyword evidence="3" id="KW-0540">Nuclease</keyword>
<keyword evidence="4" id="KW-0255">Endonuclease</keyword>
<dbReference type="GO" id="GO:0004519">
    <property type="term" value="F:endonuclease activity"/>
    <property type="evidence" value="ECO:0007669"/>
    <property type="project" value="UniProtKB-KW"/>
</dbReference>
<dbReference type="AlphaFoldDB" id="A0A8C0G5D3"/>
<reference evidence="8" key="2">
    <citation type="submission" date="2025-09" db="UniProtKB">
        <authorList>
            <consortium name="Ensembl"/>
        </authorList>
    </citation>
    <scope>IDENTIFICATION</scope>
</reference>
<reference evidence="8" key="1">
    <citation type="submission" date="2025-08" db="UniProtKB">
        <authorList>
            <consortium name="Ensembl"/>
        </authorList>
    </citation>
    <scope>IDENTIFICATION</scope>
</reference>
<evidence type="ECO:0000256" key="4">
    <source>
        <dbReference type="ARBA" id="ARBA00022759"/>
    </source>
</evidence>
<keyword evidence="2" id="KW-0548">Nucleotidyltransferase</keyword>
<evidence type="ECO:0000313" key="8">
    <source>
        <dbReference type="Ensembl" id="ENSCABP00000002268.1"/>
    </source>
</evidence>
<evidence type="ECO:0000256" key="5">
    <source>
        <dbReference type="ARBA" id="ARBA00022801"/>
    </source>
</evidence>
<dbReference type="InterPro" id="IPR040643">
    <property type="entry name" value="MLVIN_C"/>
</dbReference>
<protein>
    <recommendedName>
        <fullName evidence="7">Murine leukemia virus integrase C-terminal domain-containing protein</fullName>
    </recommendedName>
</protein>
<keyword evidence="9" id="KW-1185">Reference proteome</keyword>
<name>A0A8C0G5D3_CHEAB</name>